<organism evidence="2 3">
    <name type="scientific">candidate division MSBL1 archaeon SCGC-AAA259E17</name>
    <dbReference type="NCBI Taxonomy" id="1698263"/>
    <lineage>
        <taxon>Archaea</taxon>
        <taxon>Methanobacteriati</taxon>
        <taxon>Methanobacteriota</taxon>
        <taxon>candidate division MSBL1</taxon>
    </lineage>
</organism>
<name>A0A133UHR2_9EURY</name>
<feature type="region of interest" description="Disordered" evidence="1">
    <location>
        <begin position="38"/>
        <end position="89"/>
    </location>
</feature>
<sequence length="89" mass="9091">MGRDGKKGLSAPPVTLAPPGLPDLWPDSAELNVLSPSRLAGEREPPDLPSFAGYSSGARVRSGSAELKRLAESRNPTRPSALASSGGGP</sequence>
<proteinExistence type="predicted"/>
<evidence type="ECO:0000313" key="3">
    <source>
        <dbReference type="Proteomes" id="UP000070373"/>
    </source>
</evidence>
<dbReference type="AlphaFoldDB" id="A0A133UHR2"/>
<dbReference type="Proteomes" id="UP000070373">
    <property type="component" value="Unassembled WGS sequence"/>
</dbReference>
<gene>
    <name evidence="2" type="ORF">AKJ64_00220</name>
</gene>
<accession>A0A133UHR2</accession>
<reference evidence="2 3" key="1">
    <citation type="journal article" date="2016" name="Sci. Rep.">
        <title>Metabolic traits of an uncultured archaeal lineage -MSBL1- from brine pools of the Red Sea.</title>
        <authorList>
            <person name="Mwirichia R."/>
            <person name="Alam I."/>
            <person name="Rashid M."/>
            <person name="Vinu M."/>
            <person name="Ba-Alawi W."/>
            <person name="Anthony Kamau A."/>
            <person name="Kamanda Ngugi D."/>
            <person name="Goker M."/>
            <person name="Klenk H.P."/>
            <person name="Bajic V."/>
            <person name="Stingl U."/>
        </authorList>
    </citation>
    <scope>NUCLEOTIDE SEQUENCE [LARGE SCALE GENOMIC DNA]</scope>
    <source>
        <strain evidence="2">SCGC-AAA259E17</strain>
    </source>
</reference>
<evidence type="ECO:0000256" key="1">
    <source>
        <dbReference type="SAM" id="MobiDB-lite"/>
    </source>
</evidence>
<comment type="caution">
    <text evidence="2">The sequence shown here is derived from an EMBL/GenBank/DDBJ whole genome shotgun (WGS) entry which is preliminary data.</text>
</comment>
<evidence type="ECO:0000313" key="2">
    <source>
        <dbReference type="EMBL" id="KXA93636.1"/>
    </source>
</evidence>
<feature type="region of interest" description="Disordered" evidence="1">
    <location>
        <begin position="1"/>
        <end position="25"/>
    </location>
</feature>
<protein>
    <submittedName>
        <fullName evidence="2">Uncharacterized protein</fullName>
    </submittedName>
</protein>
<keyword evidence="3" id="KW-1185">Reference proteome</keyword>
<dbReference type="EMBL" id="LHXN01000001">
    <property type="protein sequence ID" value="KXA93636.1"/>
    <property type="molecule type" value="Genomic_DNA"/>
</dbReference>